<protein>
    <recommendedName>
        <fullName evidence="1">gamma-glutamylcyclotransferase</fullName>
        <ecNumber evidence="1">4.3.2.9</ecNumber>
    </recommendedName>
</protein>
<evidence type="ECO:0000313" key="4">
    <source>
        <dbReference type="Proteomes" id="UP000244855"/>
    </source>
</evidence>
<reference evidence="3 4" key="1">
    <citation type="journal article" date="2018" name="Sci. Rep.">
        <title>Comparative genomics provides insights into the lifestyle and reveals functional heterogeneity of dark septate endophytic fungi.</title>
        <authorList>
            <person name="Knapp D.G."/>
            <person name="Nemeth J.B."/>
            <person name="Barry K."/>
            <person name="Hainaut M."/>
            <person name="Henrissat B."/>
            <person name="Johnson J."/>
            <person name="Kuo A."/>
            <person name="Lim J.H.P."/>
            <person name="Lipzen A."/>
            <person name="Nolan M."/>
            <person name="Ohm R.A."/>
            <person name="Tamas L."/>
            <person name="Grigoriev I.V."/>
            <person name="Spatafora J.W."/>
            <person name="Nagy L.G."/>
            <person name="Kovacs G.M."/>
        </authorList>
    </citation>
    <scope>NUCLEOTIDE SEQUENCE [LARGE SCALE GENOMIC DNA]</scope>
    <source>
        <strain evidence="3 4">DSE2036</strain>
    </source>
</reference>
<keyword evidence="2" id="KW-0456">Lyase</keyword>
<dbReference type="GO" id="GO:0003839">
    <property type="term" value="F:gamma-glutamylcyclotransferase activity"/>
    <property type="evidence" value="ECO:0007669"/>
    <property type="project" value="UniProtKB-EC"/>
</dbReference>
<dbReference type="PANTHER" id="PTHR12935">
    <property type="entry name" value="GAMMA-GLUTAMYLCYCLOTRANSFERASE"/>
    <property type="match status" value="1"/>
</dbReference>
<dbReference type="EMBL" id="KZ805402">
    <property type="protein sequence ID" value="PVH98978.1"/>
    <property type="molecule type" value="Genomic_DNA"/>
</dbReference>
<keyword evidence="4" id="KW-1185">Reference proteome</keyword>
<evidence type="ECO:0000256" key="2">
    <source>
        <dbReference type="ARBA" id="ARBA00023239"/>
    </source>
</evidence>
<feature type="non-terminal residue" evidence="3">
    <location>
        <position position="1"/>
    </location>
</feature>
<dbReference type="InterPro" id="IPR017939">
    <property type="entry name" value="G-Glutamylcylcotransferase"/>
</dbReference>
<sequence>PSSDKALSENTTLYFTYGSNMCLAQMASRCPASTLYAIGVLRGYKWAVNSRGGGNVVGKEEGDYVEGILFKIDLRDLEALRRYERVAEGFFVEKEVLVEIAPIKVQECIGVKTEDGAKALEAYRKAGNRRAVDGEAPCLTEKRTGDDGTLCKVLLYLVREPEMQRPAKIRDEYKGRMKMAIDDGLLLGLSNGYLKKYFHPL</sequence>
<dbReference type="InterPro" id="IPR013024">
    <property type="entry name" value="GGCT-like"/>
</dbReference>
<dbReference type="Gene3D" id="3.10.490.10">
    <property type="entry name" value="Gamma-glutamyl cyclotransferase-like"/>
    <property type="match status" value="1"/>
</dbReference>
<name>A0A2V1DLQ7_9PLEO</name>
<gene>
    <name evidence="3" type="ORF">DM02DRAFT_471005</name>
</gene>
<dbReference type="OrthoDB" id="2924818at2759"/>
<dbReference type="CDD" id="cd06661">
    <property type="entry name" value="GGCT_like"/>
    <property type="match status" value="1"/>
</dbReference>
<dbReference type="STRING" id="97972.A0A2V1DLQ7"/>
<dbReference type="SUPFAM" id="SSF110857">
    <property type="entry name" value="Gamma-glutamyl cyclotransferase-like"/>
    <property type="match status" value="1"/>
</dbReference>
<dbReference type="PANTHER" id="PTHR12935:SF0">
    <property type="entry name" value="GAMMA-GLUTAMYLCYCLOTRANSFERASE"/>
    <property type="match status" value="1"/>
</dbReference>
<organism evidence="3 4">
    <name type="scientific">Periconia macrospinosa</name>
    <dbReference type="NCBI Taxonomy" id="97972"/>
    <lineage>
        <taxon>Eukaryota</taxon>
        <taxon>Fungi</taxon>
        <taxon>Dikarya</taxon>
        <taxon>Ascomycota</taxon>
        <taxon>Pezizomycotina</taxon>
        <taxon>Dothideomycetes</taxon>
        <taxon>Pleosporomycetidae</taxon>
        <taxon>Pleosporales</taxon>
        <taxon>Massarineae</taxon>
        <taxon>Periconiaceae</taxon>
        <taxon>Periconia</taxon>
    </lineage>
</organism>
<proteinExistence type="predicted"/>
<evidence type="ECO:0000256" key="1">
    <source>
        <dbReference type="ARBA" id="ARBA00012346"/>
    </source>
</evidence>
<dbReference type="InterPro" id="IPR036568">
    <property type="entry name" value="GGCT-like_sf"/>
</dbReference>
<dbReference type="EC" id="4.3.2.9" evidence="1"/>
<evidence type="ECO:0000313" key="3">
    <source>
        <dbReference type="EMBL" id="PVH98978.1"/>
    </source>
</evidence>
<accession>A0A2V1DLQ7</accession>
<dbReference type="Proteomes" id="UP000244855">
    <property type="component" value="Unassembled WGS sequence"/>
</dbReference>
<feature type="non-terminal residue" evidence="3">
    <location>
        <position position="201"/>
    </location>
</feature>
<dbReference type="AlphaFoldDB" id="A0A2V1DLQ7"/>